<keyword evidence="1" id="KW-0812">Transmembrane</keyword>
<comment type="caution">
    <text evidence="2">The sequence shown here is derived from an EMBL/GenBank/DDBJ whole genome shotgun (WGS) entry which is preliminary data.</text>
</comment>
<evidence type="ECO:0000256" key="1">
    <source>
        <dbReference type="SAM" id="Phobius"/>
    </source>
</evidence>
<reference evidence="2 3" key="1">
    <citation type="submission" date="2016-11" db="EMBL/GenBank/DDBJ databases">
        <title>Draft Genome Sequences of Nine Cyanobacterial Strains from Diverse Habitats.</title>
        <authorList>
            <person name="Zhu T."/>
            <person name="Hou S."/>
            <person name="Lu X."/>
            <person name="Hess W.R."/>
        </authorList>
    </citation>
    <scope>NUCLEOTIDE SEQUENCE [LARGE SCALE GENOMIC DNA]</scope>
    <source>
        <strain evidence="2 3">IAM M-71</strain>
    </source>
</reference>
<protein>
    <submittedName>
        <fullName evidence="2">Uncharacterized protein</fullName>
    </submittedName>
</protein>
<dbReference type="Proteomes" id="UP000185860">
    <property type="component" value="Unassembled WGS sequence"/>
</dbReference>
<keyword evidence="1" id="KW-0472">Membrane</keyword>
<organism evidence="2 3">
    <name type="scientific">[Phormidium ambiguum] IAM M-71</name>
    <dbReference type="NCBI Taxonomy" id="454136"/>
    <lineage>
        <taxon>Bacteria</taxon>
        <taxon>Bacillati</taxon>
        <taxon>Cyanobacteriota</taxon>
        <taxon>Cyanophyceae</taxon>
        <taxon>Oscillatoriophycideae</taxon>
        <taxon>Aerosakkonematales</taxon>
        <taxon>Aerosakkonemataceae</taxon>
        <taxon>Floridanema</taxon>
    </lineage>
</organism>
<proteinExistence type="predicted"/>
<sequence length="73" mass="7833">MKSSRKQLSSLPLMLIFTAAGFIVLAASVILMTVESLISSLIPKISSAKAGNWKENFVASESQSIESQVCSRT</sequence>
<keyword evidence="1" id="KW-1133">Transmembrane helix</keyword>
<evidence type="ECO:0000313" key="3">
    <source>
        <dbReference type="Proteomes" id="UP000185860"/>
    </source>
</evidence>
<dbReference type="AlphaFoldDB" id="A0A1U7IKY4"/>
<dbReference type="EMBL" id="MRCE01000010">
    <property type="protein sequence ID" value="OKH37835.1"/>
    <property type="molecule type" value="Genomic_DNA"/>
</dbReference>
<gene>
    <name evidence="2" type="ORF">NIES2119_11820</name>
</gene>
<accession>A0A1U7IKY4</accession>
<name>A0A1U7IKY4_9CYAN</name>
<feature type="transmembrane region" description="Helical" evidence="1">
    <location>
        <begin position="12"/>
        <end position="34"/>
    </location>
</feature>
<evidence type="ECO:0000313" key="2">
    <source>
        <dbReference type="EMBL" id="OKH37835.1"/>
    </source>
</evidence>
<dbReference type="RefSeq" id="WP_073593675.1">
    <property type="nucleotide sequence ID" value="NZ_MRCE01000010.1"/>
</dbReference>